<protein>
    <submittedName>
        <fullName evidence="2">Glycoside hydrolase</fullName>
    </submittedName>
</protein>
<feature type="signal peptide" evidence="1">
    <location>
        <begin position="1"/>
        <end position="19"/>
    </location>
</feature>
<dbReference type="EMBL" id="JAJISD010000009">
    <property type="protein sequence ID" value="MCC8431250.1"/>
    <property type="molecule type" value="Genomic_DNA"/>
</dbReference>
<keyword evidence="2" id="KW-0378">Hydrolase</keyword>
<dbReference type="RefSeq" id="WP_230552478.1">
    <property type="nucleotide sequence ID" value="NZ_JAJISD010000009.1"/>
</dbReference>
<dbReference type="GO" id="GO:0016787">
    <property type="term" value="F:hydrolase activity"/>
    <property type="evidence" value="ECO:0007669"/>
    <property type="project" value="UniProtKB-KW"/>
</dbReference>
<dbReference type="SUPFAM" id="SSF50939">
    <property type="entry name" value="Sialidases"/>
    <property type="match status" value="1"/>
</dbReference>
<dbReference type="InterPro" id="IPR036278">
    <property type="entry name" value="Sialidase_sf"/>
</dbReference>
<keyword evidence="3" id="KW-1185">Reference proteome</keyword>
<comment type="caution">
    <text evidence="2">The sequence shown here is derived from an EMBL/GenBank/DDBJ whole genome shotgun (WGS) entry which is preliminary data.</text>
</comment>
<dbReference type="CDD" id="cd15482">
    <property type="entry name" value="Sialidase_non-viral"/>
    <property type="match status" value="2"/>
</dbReference>
<evidence type="ECO:0000313" key="2">
    <source>
        <dbReference type="EMBL" id="MCC8431250.1"/>
    </source>
</evidence>
<name>A0ABS8KYV7_9HYPH</name>
<accession>A0ABS8KYV7</accession>
<proteinExistence type="predicted"/>
<organism evidence="2 3">
    <name type="scientific">Reyranella aquatilis</name>
    <dbReference type="NCBI Taxonomy" id="2035356"/>
    <lineage>
        <taxon>Bacteria</taxon>
        <taxon>Pseudomonadati</taxon>
        <taxon>Pseudomonadota</taxon>
        <taxon>Alphaproteobacteria</taxon>
        <taxon>Hyphomicrobiales</taxon>
        <taxon>Reyranellaceae</taxon>
        <taxon>Reyranella</taxon>
    </lineage>
</organism>
<sequence length="397" mass="42837">MRALLAFAAFLLLAGPAGAQHQHQHGKPAAATPEAFTATPAFGPDGTLWLARAMADRIVVVRSTDLGKTFSEPVAVTPEPMNLDWGPDARARIVVDPKGGLVVTFAIFQDRNFNGRAFYARSKDNGASFGKPQPITADATSQRFETAAVDPSTGRVFATWLDKRNGPKARAAGKPYPGAALAYAWEDGEAGFGPTSIALDNTCECCRLGVAFAGPGRPAVVFRNIFPGSIRDHGVVTFKDEKTPGPVRRVSADEWKIEACPHHGPSLAILPDGSYHVAWFTDGSARKGLFYARADNGDTPFGAPRALSTARRQPARPYILANGTALHLVWKEFDGTKSTVRWQVSHDSGRQWSEPRTVADTEDASDHPLLVAHAGRAYLSWLTQADGYRLIPLEDQP</sequence>
<dbReference type="Proteomes" id="UP001198862">
    <property type="component" value="Unassembled WGS sequence"/>
</dbReference>
<keyword evidence="1" id="KW-0732">Signal</keyword>
<gene>
    <name evidence="2" type="ORF">LJ725_19930</name>
</gene>
<evidence type="ECO:0000313" key="3">
    <source>
        <dbReference type="Proteomes" id="UP001198862"/>
    </source>
</evidence>
<feature type="chain" id="PRO_5045797451" evidence="1">
    <location>
        <begin position="20"/>
        <end position="397"/>
    </location>
</feature>
<dbReference type="Gene3D" id="2.120.10.10">
    <property type="match status" value="2"/>
</dbReference>
<evidence type="ECO:0000256" key="1">
    <source>
        <dbReference type="SAM" id="SignalP"/>
    </source>
</evidence>
<reference evidence="2 3" key="1">
    <citation type="submission" date="2021-11" db="EMBL/GenBank/DDBJ databases">
        <authorList>
            <person name="Lee D.-H."/>
            <person name="Kim S.-B."/>
        </authorList>
    </citation>
    <scope>NUCLEOTIDE SEQUENCE [LARGE SCALE GENOMIC DNA]</scope>
    <source>
        <strain evidence="2 3">KCTC 52223</strain>
    </source>
</reference>